<dbReference type="EMBL" id="AP014940">
    <property type="protein sequence ID" value="BAV97276.1"/>
    <property type="molecule type" value="Genomic_DNA"/>
</dbReference>
<dbReference type="Pfam" id="PF06945">
    <property type="entry name" value="DUF1289"/>
    <property type="match status" value="1"/>
</dbReference>
<dbReference type="Proteomes" id="UP000218824">
    <property type="component" value="Chromosome"/>
</dbReference>
<evidence type="ECO:0000313" key="1">
    <source>
        <dbReference type="EMBL" id="BAV97276.1"/>
    </source>
</evidence>
<dbReference type="AlphaFoldDB" id="A0AAU9AQX6"/>
<dbReference type="InterPro" id="IPR010710">
    <property type="entry name" value="DUF1289"/>
</dbReference>
<evidence type="ECO:0000313" key="2">
    <source>
        <dbReference type="Proteomes" id="UP000218824"/>
    </source>
</evidence>
<dbReference type="KEGG" id="lem:LEN_1789"/>
<dbReference type="PANTHER" id="PTHR35175:SF2">
    <property type="entry name" value="DUF1289 DOMAIN-CONTAINING PROTEIN"/>
    <property type="match status" value="1"/>
</dbReference>
<accession>A0AAU9AQX6</accession>
<organism evidence="1 2">
    <name type="scientific">Lysobacter enzymogenes</name>
    <dbReference type="NCBI Taxonomy" id="69"/>
    <lineage>
        <taxon>Bacteria</taxon>
        <taxon>Pseudomonadati</taxon>
        <taxon>Pseudomonadota</taxon>
        <taxon>Gammaproteobacteria</taxon>
        <taxon>Lysobacterales</taxon>
        <taxon>Lysobacteraceae</taxon>
        <taxon>Lysobacter</taxon>
    </lineage>
</organism>
<reference evidence="1 2" key="1">
    <citation type="journal article" date="2017" name="DNA Res.">
        <title>Complete genome sequence and expression profile of the commercial lytic enzyme producer Lysobacter enzymogenes M497-1.</title>
        <authorList>
            <person name="Takami H."/>
            <person name="Toyoda A."/>
            <person name="Uchiyama I."/>
            <person name="Itoh T."/>
            <person name="Takaki Y."/>
            <person name="Arai W."/>
            <person name="Nishi S."/>
            <person name="Kawai M."/>
            <person name="Shinya K."/>
            <person name="Ikeda H."/>
        </authorList>
    </citation>
    <scope>NUCLEOTIDE SEQUENCE [LARGE SCALE GENOMIC DNA]</scope>
    <source>
        <strain evidence="1 2">M497-1</strain>
    </source>
</reference>
<sequence length="66" mass="7447">MAPVDDMTTFRAVLSPCIGICQLDDDGLCLGCHRTTAEIARWSQMNDDERLRLMEHVLPQRESGRA</sequence>
<gene>
    <name evidence="1" type="ORF">LEN_1789</name>
</gene>
<dbReference type="PANTHER" id="PTHR35175">
    <property type="entry name" value="DUF1289 DOMAIN-CONTAINING PROTEIN"/>
    <property type="match status" value="1"/>
</dbReference>
<protein>
    <submittedName>
        <fullName evidence="1">Fe-S protein</fullName>
    </submittedName>
</protein>
<proteinExistence type="predicted"/>
<name>A0AAU9AQX6_LYSEN</name>